<dbReference type="AlphaFoldDB" id="A0A328PDB0"/>
<proteinExistence type="predicted"/>
<keyword evidence="2" id="KW-1185">Reference proteome</keyword>
<name>A0A328PDB0_9EURY</name>
<evidence type="ECO:0000313" key="1">
    <source>
        <dbReference type="EMBL" id="RAO79273.1"/>
    </source>
</evidence>
<dbReference type="Pfam" id="PF06207">
    <property type="entry name" value="DUF1002"/>
    <property type="match status" value="1"/>
</dbReference>
<dbReference type="RefSeq" id="WP_112093564.1">
    <property type="nucleotide sequence ID" value="NZ_QLOE01000003.1"/>
</dbReference>
<evidence type="ECO:0000313" key="2">
    <source>
        <dbReference type="Proteomes" id="UP000249782"/>
    </source>
</evidence>
<organism evidence="1 2">
    <name type="scientific">Methanothermobacter tenebrarum</name>
    <dbReference type="NCBI Taxonomy" id="680118"/>
    <lineage>
        <taxon>Archaea</taxon>
        <taxon>Methanobacteriati</taxon>
        <taxon>Methanobacteriota</taxon>
        <taxon>Methanomada group</taxon>
        <taxon>Methanobacteria</taxon>
        <taxon>Methanobacteriales</taxon>
        <taxon>Methanobacteriaceae</taxon>
        <taxon>Methanothermobacter</taxon>
    </lineage>
</organism>
<gene>
    <name evidence="1" type="ORF">DPC56_02860</name>
</gene>
<reference evidence="1 2" key="1">
    <citation type="submission" date="2018-06" db="EMBL/GenBank/DDBJ databases">
        <title>Draft genome sequence of hyperthermophilic methanogen Methanothermobacter tenebrarum sp. MCM-B 1447.</title>
        <authorList>
            <person name="Pore S.D."/>
            <person name="Dagar S."/>
            <person name="Dhakephalkar P.K."/>
        </authorList>
    </citation>
    <scope>NUCLEOTIDE SEQUENCE [LARGE SCALE GENOMIC DNA]</scope>
    <source>
        <strain evidence="1 2">MCM B 1447</strain>
    </source>
</reference>
<comment type="caution">
    <text evidence="1">The sequence shown here is derived from an EMBL/GenBank/DDBJ whole genome shotgun (WGS) entry which is preliminary data.</text>
</comment>
<accession>A0A328PDB0</accession>
<dbReference type="EMBL" id="QLOE01000003">
    <property type="protein sequence ID" value="RAO79273.1"/>
    <property type="molecule type" value="Genomic_DNA"/>
</dbReference>
<dbReference type="OrthoDB" id="80453at2157"/>
<dbReference type="Proteomes" id="UP000249782">
    <property type="component" value="Unassembled WGS sequence"/>
</dbReference>
<sequence length="276" mass="30837">MRYILLTLIFSIFFVYGVSGLSITLGEATYNNPEYKKAMIDYFQSKTDKSIKDVSVEVIKAQDVNRISEDVTGEVYKPDQIFSCAMVDLDNDNLTIVVDQSKIKNVTPQMYANSLKSAGIEKGYVVVSAPLSISGETALMSIFKSYETLTGTEIPDDVKKASLRELRLQTRLVTETGENGDTIAQLISEIKNGSENINDTQKIKEIVIQAADKRDIDLKSTQIEDISQVIADSQKVQGLATNFKKRLEHETGGGLEDQLYSWLQSRYDYLIDLLST</sequence>
<protein>
    <submittedName>
        <fullName evidence="1">DUF1002 domain-containing protein</fullName>
    </submittedName>
</protein>
<dbReference type="InterPro" id="IPR009343">
    <property type="entry name" value="DUF1002"/>
</dbReference>